<organism evidence="2 3">
    <name type="scientific">Youxingia wuxianensis</name>
    <dbReference type="NCBI Taxonomy" id="2763678"/>
    <lineage>
        <taxon>Bacteria</taxon>
        <taxon>Bacillati</taxon>
        <taxon>Bacillota</taxon>
        <taxon>Clostridia</taxon>
        <taxon>Eubacteriales</taxon>
        <taxon>Oscillospiraceae</taxon>
        <taxon>Youxingia</taxon>
    </lineage>
</organism>
<dbReference type="PANTHER" id="PTHR43364:SF1">
    <property type="entry name" value="OXIDOREDUCTASE YDHF"/>
    <property type="match status" value="1"/>
</dbReference>
<dbReference type="InterPro" id="IPR023210">
    <property type="entry name" value="NADP_OxRdtase_dom"/>
</dbReference>
<dbReference type="PRINTS" id="PR00069">
    <property type="entry name" value="ALDKETRDTASE"/>
</dbReference>
<proteinExistence type="predicted"/>
<name>A0A926EU60_9FIRM</name>
<dbReference type="SUPFAM" id="SSF51430">
    <property type="entry name" value="NAD(P)-linked oxidoreductase"/>
    <property type="match status" value="1"/>
</dbReference>
<dbReference type="InterPro" id="IPR036812">
    <property type="entry name" value="NAD(P)_OxRdtase_dom_sf"/>
</dbReference>
<keyword evidence="3" id="KW-1185">Reference proteome</keyword>
<dbReference type="EMBL" id="JACRTD010000014">
    <property type="protein sequence ID" value="MBC8586534.1"/>
    <property type="molecule type" value="Genomic_DNA"/>
</dbReference>
<dbReference type="Gene3D" id="3.20.20.100">
    <property type="entry name" value="NADP-dependent oxidoreductase domain"/>
    <property type="match status" value="1"/>
</dbReference>
<evidence type="ECO:0000259" key="1">
    <source>
        <dbReference type="Pfam" id="PF00248"/>
    </source>
</evidence>
<dbReference type="Proteomes" id="UP000623678">
    <property type="component" value="Unassembled WGS sequence"/>
</dbReference>
<dbReference type="AlphaFoldDB" id="A0A926EU60"/>
<accession>A0A926EU60</accession>
<dbReference type="InterPro" id="IPR050523">
    <property type="entry name" value="AKR_Detox_Biosynth"/>
</dbReference>
<feature type="domain" description="NADP-dependent oxidoreductase" evidence="1">
    <location>
        <begin position="16"/>
        <end position="300"/>
    </location>
</feature>
<reference evidence="2" key="1">
    <citation type="submission" date="2020-08" db="EMBL/GenBank/DDBJ databases">
        <title>Genome public.</title>
        <authorList>
            <person name="Liu C."/>
            <person name="Sun Q."/>
        </authorList>
    </citation>
    <scope>NUCLEOTIDE SEQUENCE</scope>
    <source>
        <strain evidence="2">NSJ-64</strain>
    </source>
</reference>
<comment type="caution">
    <text evidence="2">The sequence shown here is derived from an EMBL/GenBank/DDBJ whole genome shotgun (WGS) entry which is preliminary data.</text>
</comment>
<dbReference type="InterPro" id="IPR020471">
    <property type="entry name" value="AKR"/>
</dbReference>
<dbReference type="GO" id="GO:0016491">
    <property type="term" value="F:oxidoreductase activity"/>
    <property type="evidence" value="ECO:0007669"/>
    <property type="project" value="InterPro"/>
</dbReference>
<dbReference type="Pfam" id="PF00248">
    <property type="entry name" value="Aldo_ket_red"/>
    <property type="match status" value="1"/>
</dbReference>
<dbReference type="GO" id="GO:0005829">
    <property type="term" value="C:cytosol"/>
    <property type="evidence" value="ECO:0007669"/>
    <property type="project" value="TreeGrafter"/>
</dbReference>
<sequence>MKYLSIAGTDLYASNIVMGCMRLKSQTKAQAQTIVKTALDEGINFFDNADIYGDGLCEEIFAEAVGMSPSVREKIIVQTKCGIVRGCGYDFSRDYLVKAAEASLKRLKTEYVDLLLLHRPDQLMEPQEVAEAFAYLHSSGKVRYFGVSNHNPMQTELLQRAIPYKLVVNQLQLSVCHTPMIDSAITLNTHHSQAVNRDGSVLDYCRLKEITIQAWSPFQYGVFEGPFLGNLEKYPQLNQVIDEIAAAYGVPNTAVAIAWITRHPADMQVVIGTMNPQRMKDACQGSQLRLTRKEWYRIYQAAGNIIP</sequence>
<dbReference type="CDD" id="cd19092">
    <property type="entry name" value="AKR_BsYcsN_EcYdhF-like"/>
    <property type="match status" value="1"/>
</dbReference>
<protein>
    <submittedName>
        <fullName evidence="2">Aldo/keto reductase</fullName>
    </submittedName>
</protein>
<evidence type="ECO:0000313" key="2">
    <source>
        <dbReference type="EMBL" id="MBC8586534.1"/>
    </source>
</evidence>
<evidence type="ECO:0000313" key="3">
    <source>
        <dbReference type="Proteomes" id="UP000623678"/>
    </source>
</evidence>
<gene>
    <name evidence="2" type="ORF">H8705_13190</name>
</gene>
<dbReference type="RefSeq" id="WP_262396253.1">
    <property type="nucleotide sequence ID" value="NZ_JACRTD010000014.1"/>
</dbReference>
<dbReference type="PANTHER" id="PTHR43364">
    <property type="entry name" value="NADH-SPECIFIC METHYLGLYOXAL REDUCTASE-RELATED"/>
    <property type="match status" value="1"/>
</dbReference>